<dbReference type="AlphaFoldDB" id="A0A8J3RN48"/>
<comment type="caution">
    <text evidence="2">The sequence shown here is derived from an EMBL/GenBank/DDBJ whole genome shotgun (WGS) entry which is preliminary data.</text>
</comment>
<keyword evidence="1" id="KW-0732">Signal</keyword>
<sequence length="89" mass="9210">MVFNTNALRRTAAGVSLVLAALAFPTAAQAATAQTSAATAGGTYGPVVYGLYPTQASCASAAAKYNVAGKSAYCVLMWRLNRWALYVSQ</sequence>
<protein>
    <submittedName>
        <fullName evidence="2">Uncharacterized protein</fullName>
    </submittedName>
</protein>
<dbReference type="Proteomes" id="UP000616724">
    <property type="component" value="Unassembled WGS sequence"/>
</dbReference>
<name>A0A8J3RN48_9ACTN</name>
<dbReference type="RefSeq" id="WP_203889961.1">
    <property type="nucleotide sequence ID" value="NZ_BOOH01000015.1"/>
</dbReference>
<proteinExistence type="predicted"/>
<feature type="chain" id="PRO_5035243593" evidence="1">
    <location>
        <begin position="31"/>
        <end position="89"/>
    </location>
</feature>
<reference evidence="2 3" key="1">
    <citation type="submission" date="2021-01" db="EMBL/GenBank/DDBJ databases">
        <title>Whole genome shotgun sequence of Planobispora longispora NBRC 13918.</title>
        <authorList>
            <person name="Komaki H."/>
            <person name="Tamura T."/>
        </authorList>
    </citation>
    <scope>NUCLEOTIDE SEQUENCE [LARGE SCALE GENOMIC DNA]</scope>
    <source>
        <strain evidence="2 3">NBRC 13918</strain>
    </source>
</reference>
<keyword evidence="3" id="KW-1185">Reference proteome</keyword>
<evidence type="ECO:0000313" key="3">
    <source>
        <dbReference type="Proteomes" id="UP000616724"/>
    </source>
</evidence>
<dbReference type="EMBL" id="BOOH01000015">
    <property type="protein sequence ID" value="GIH75268.1"/>
    <property type="molecule type" value="Genomic_DNA"/>
</dbReference>
<evidence type="ECO:0000256" key="1">
    <source>
        <dbReference type="SAM" id="SignalP"/>
    </source>
</evidence>
<gene>
    <name evidence="2" type="ORF">Plo01_16970</name>
</gene>
<feature type="signal peptide" evidence="1">
    <location>
        <begin position="1"/>
        <end position="30"/>
    </location>
</feature>
<evidence type="ECO:0000313" key="2">
    <source>
        <dbReference type="EMBL" id="GIH75268.1"/>
    </source>
</evidence>
<organism evidence="2 3">
    <name type="scientific">Planobispora longispora</name>
    <dbReference type="NCBI Taxonomy" id="28887"/>
    <lineage>
        <taxon>Bacteria</taxon>
        <taxon>Bacillati</taxon>
        <taxon>Actinomycetota</taxon>
        <taxon>Actinomycetes</taxon>
        <taxon>Streptosporangiales</taxon>
        <taxon>Streptosporangiaceae</taxon>
        <taxon>Planobispora</taxon>
    </lineage>
</organism>
<accession>A0A8J3RN48</accession>